<evidence type="ECO:0000256" key="3">
    <source>
        <dbReference type="ARBA" id="ARBA00022989"/>
    </source>
</evidence>
<feature type="transmembrane region" description="Helical" evidence="5">
    <location>
        <begin position="261"/>
        <end position="282"/>
    </location>
</feature>
<dbReference type="GO" id="GO:0046943">
    <property type="term" value="F:carboxylic acid transmembrane transporter activity"/>
    <property type="evidence" value="ECO:0007669"/>
    <property type="project" value="TreeGrafter"/>
</dbReference>
<evidence type="ECO:0000256" key="1">
    <source>
        <dbReference type="ARBA" id="ARBA00004651"/>
    </source>
</evidence>
<feature type="transmembrane region" description="Helical" evidence="5">
    <location>
        <begin position="294"/>
        <end position="312"/>
    </location>
</feature>
<feature type="domain" description="Major facilitator superfamily (MFS) profile" evidence="6">
    <location>
        <begin position="17"/>
        <end position="418"/>
    </location>
</feature>
<protein>
    <submittedName>
        <fullName evidence="7">MFS transporter</fullName>
    </submittedName>
</protein>
<dbReference type="InterPro" id="IPR005829">
    <property type="entry name" value="Sugar_transporter_CS"/>
</dbReference>
<proteinExistence type="predicted"/>
<feature type="transmembrane region" description="Helical" evidence="5">
    <location>
        <begin position="365"/>
        <end position="386"/>
    </location>
</feature>
<sequence>MSAIALVRSLNREQRSTFIASFLGWMLDAFDFFLVTFVTLRIANDFKVALPAIAFAVSLTLMLRPVGALLFGILADRFGRRIPLMVDIICYSVIELLTAFSPNYVVFLLLRALFGVAMGGEWGLGSSLAMESLPTESRGLFSGILQQGYACGYLLGAIAYFVLFTFFPNLGWRWMFVIGVLPALLVIYIRVGVHESPVWEHQQDIHRRTGSNVWQGMGKAITSHWLVFLYVIILMTAFNSLSHGTQDNLPTFLQAQLKLGVSATSTITIIANIGAIIGGTMFGYYSQRWGRRRAIIIACLLGIIMIPLWTGYVRIPGIGLLASISIGAFLLQFMVQGAWGIIPVHLNELSPTDVRGTFPGFAYQLGNLFAAWIVFFEALLAAGLSIGKTPNYAAALAFFSLGAFIAVIIFTAIGKEARGIEFIQEEENAYNVNEAVKPGISEHETA</sequence>
<evidence type="ECO:0000256" key="2">
    <source>
        <dbReference type="ARBA" id="ARBA00022692"/>
    </source>
</evidence>
<feature type="transmembrane region" description="Helical" evidence="5">
    <location>
        <begin position="392"/>
        <end position="413"/>
    </location>
</feature>
<dbReference type="InterPro" id="IPR020846">
    <property type="entry name" value="MFS_dom"/>
</dbReference>
<keyword evidence="3 5" id="KW-1133">Transmembrane helix</keyword>
<dbReference type="PANTHER" id="PTHR23508:SF10">
    <property type="entry name" value="CARBOXYLIC ACID TRANSPORTER PROTEIN HOMOLOG"/>
    <property type="match status" value="1"/>
</dbReference>
<dbReference type="OrthoDB" id="9787026at2"/>
<evidence type="ECO:0000256" key="4">
    <source>
        <dbReference type="ARBA" id="ARBA00023136"/>
    </source>
</evidence>
<dbReference type="PROSITE" id="PS50850">
    <property type="entry name" value="MFS"/>
    <property type="match status" value="1"/>
</dbReference>
<feature type="transmembrane region" description="Helical" evidence="5">
    <location>
        <begin position="225"/>
        <end position="241"/>
    </location>
</feature>
<accession>A0A402B0F0</accession>
<evidence type="ECO:0000256" key="5">
    <source>
        <dbReference type="SAM" id="Phobius"/>
    </source>
</evidence>
<dbReference type="PANTHER" id="PTHR23508">
    <property type="entry name" value="CARBOXYLIC ACID TRANSPORTER PROTEIN HOMOLOG"/>
    <property type="match status" value="1"/>
</dbReference>
<dbReference type="SUPFAM" id="SSF103473">
    <property type="entry name" value="MFS general substrate transporter"/>
    <property type="match status" value="1"/>
</dbReference>
<dbReference type="InterPro" id="IPR011701">
    <property type="entry name" value="MFS"/>
</dbReference>
<dbReference type="GO" id="GO:0005886">
    <property type="term" value="C:plasma membrane"/>
    <property type="evidence" value="ECO:0007669"/>
    <property type="project" value="UniProtKB-SubCell"/>
</dbReference>
<comment type="subcellular location">
    <subcellularLocation>
        <location evidence="1">Cell membrane</location>
        <topology evidence="1">Multi-pass membrane protein</topology>
    </subcellularLocation>
</comment>
<evidence type="ECO:0000313" key="8">
    <source>
        <dbReference type="Proteomes" id="UP000287171"/>
    </source>
</evidence>
<comment type="caution">
    <text evidence="7">The sequence shown here is derived from an EMBL/GenBank/DDBJ whole genome shotgun (WGS) entry which is preliminary data.</text>
</comment>
<evidence type="ECO:0000313" key="7">
    <source>
        <dbReference type="EMBL" id="GCE24808.1"/>
    </source>
</evidence>
<feature type="transmembrane region" description="Helical" evidence="5">
    <location>
        <begin position="150"/>
        <end position="168"/>
    </location>
</feature>
<organism evidence="7 8">
    <name type="scientific">Dictyobacter alpinus</name>
    <dbReference type="NCBI Taxonomy" id="2014873"/>
    <lineage>
        <taxon>Bacteria</taxon>
        <taxon>Bacillati</taxon>
        <taxon>Chloroflexota</taxon>
        <taxon>Ktedonobacteria</taxon>
        <taxon>Ktedonobacterales</taxon>
        <taxon>Dictyobacteraceae</taxon>
        <taxon>Dictyobacter</taxon>
    </lineage>
</organism>
<keyword evidence="2 5" id="KW-0812">Transmembrane</keyword>
<feature type="transmembrane region" description="Helical" evidence="5">
    <location>
        <begin position="82"/>
        <end position="100"/>
    </location>
</feature>
<dbReference type="PROSITE" id="PS00217">
    <property type="entry name" value="SUGAR_TRANSPORT_2"/>
    <property type="match status" value="1"/>
</dbReference>
<evidence type="ECO:0000259" key="6">
    <source>
        <dbReference type="PROSITE" id="PS50850"/>
    </source>
</evidence>
<feature type="transmembrane region" description="Helical" evidence="5">
    <location>
        <begin position="18"/>
        <end position="40"/>
    </location>
</feature>
<dbReference type="Pfam" id="PF07690">
    <property type="entry name" value="MFS_1"/>
    <property type="match status" value="1"/>
</dbReference>
<dbReference type="EMBL" id="BIFT01000001">
    <property type="protein sequence ID" value="GCE24808.1"/>
    <property type="molecule type" value="Genomic_DNA"/>
</dbReference>
<dbReference type="RefSeq" id="WP_126625476.1">
    <property type="nucleotide sequence ID" value="NZ_BIFT01000001.1"/>
</dbReference>
<dbReference type="CDD" id="cd17316">
    <property type="entry name" value="MFS_SV2_like"/>
    <property type="match status" value="1"/>
</dbReference>
<keyword evidence="4 5" id="KW-0472">Membrane</keyword>
<feature type="transmembrane region" description="Helical" evidence="5">
    <location>
        <begin position="318"/>
        <end position="344"/>
    </location>
</feature>
<dbReference type="InterPro" id="IPR036259">
    <property type="entry name" value="MFS_trans_sf"/>
</dbReference>
<feature type="transmembrane region" description="Helical" evidence="5">
    <location>
        <begin position="174"/>
        <end position="193"/>
    </location>
</feature>
<dbReference type="Proteomes" id="UP000287171">
    <property type="component" value="Unassembled WGS sequence"/>
</dbReference>
<feature type="transmembrane region" description="Helical" evidence="5">
    <location>
        <begin position="52"/>
        <end position="75"/>
    </location>
</feature>
<keyword evidence="8" id="KW-1185">Reference proteome</keyword>
<dbReference type="AlphaFoldDB" id="A0A402B0F0"/>
<gene>
    <name evidence="7" type="ORF">KDA_02920</name>
</gene>
<dbReference type="Gene3D" id="1.20.1250.20">
    <property type="entry name" value="MFS general substrate transporter like domains"/>
    <property type="match status" value="2"/>
</dbReference>
<name>A0A402B0F0_9CHLR</name>
<reference evidence="8" key="1">
    <citation type="submission" date="2018-12" db="EMBL/GenBank/DDBJ databases">
        <title>Tengunoibacter tsumagoiensis gen. nov., sp. nov., Dictyobacter kobayashii sp. nov., D. alpinus sp. nov., and D. joshuensis sp. nov. and description of Dictyobacteraceae fam. nov. within the order Ktedonobacterales isolated from Tengu-no-mugimeshi.</title>
        <authorList>
            <person name="Wang C.M."/>
            <person name="Zheng Y."/>
            <person name="Sakai Y."/>
            <person name="Toyoda A."/>
            <person name="Minakuchi Y."/>
            <person name="Abe K."/>
            <person name="Yokota A."/>
            <person name="Yabe S."/>
        </authorList>
    </citation>
    <scope>NUCLEOTIDE SEQUENCE [LARGE SCALE GENOMIC DNA]</scope>
    <source>
        <strain evidence="8">Uno16</strain>
    </source>
</reference>